<keyword evidence="5" id="KW-0326">Glycosidase</keyword>
<dbReference type="InterPro" id="IPR014718">
    <property type="entry name" value="GH-type_carb-bd"/>
</dbReference>
<dbReference type="InterPro" id="IPR017853">
    <property type="entry name" value="GH"/>
</dbReference>
<evidence type="ECO:0000256" key="1">
    <source>
        <dbReference type="ARBA" id="ARBA00001913"/>
    </source>
</evidence>
<keyword evidence="4" id="KW-0106">Calcium</keyword>
<keyword evidence="3 10" id="KW-0378">Hydrolase</keyword>
<name>A0A4S2B122_9BACE</name>
<gene>
    <name evidence="10" type="ORF">E5356_03385</name>
</gene>
<dbReference type="Pfam" id="PF14509">
    <property type="entry name" value="GH97_C"/>
    <property type="match status" value="1"/>
</dbReference>
<keyword evidence="11" id="KW-1185">Reference proteome</keyword>
<evidence type="ECO:0000313" key="10">
    <source>
        <dbReference type="EMBL" id="TGY07688.1"/>
    </source>
</evidence>
<dbReference type="Gene3D" id="2.70.98.10">
    <property type="match status" value="1"/>
</dbReference>
<dbReference type="SUPFAM" id="SSF51445">
    <property type="entry name" value="(Trans)glycosidases"/>
    <property type="match status" value="1"/>
</dbReference>
<dbReference type="InterPro" id="IPR013785">
    <property type="entry name" value="Aldolase_TIM"/>
</dbReference>
<comment type="cofactor">
    <cofactor evidence="1">
        <name>Ca(2+)</name>
        <dbReference type="ChEBI" id="CHEBI:29108"/>
    </cofactor>
</comment>
<feature type="domain" description="Glycosyl-hydrolase 97 N-terminal" evidence="8">
    <location>
        <begin position="25"/>
        <end position="285"/>
    </location>
</feature>
<feature type="domain" description="Glycosyl-hydrolase 97 C-terminal oligomerisation" evidence="9">
    <location>
        <begin position="557"/>
        <end position="651"/>
    </location>
</feature>
<keyword evidence="6" id="KW-0732">Signal</keyword>
<dbReference type="Pfam" id="PF14508">
    <property type="entry name" value="GH97_N"/>
    <property type="match status" value="1"/>
</dbReference>
<feature type="chain" id="PRO_5020854369" evidence="6">
    <location>
        <begin position="20"/>
        <end position="653"/>
    </location>
</feature>
<comment type="subunit">
    <text evidence="2">Monomer.</text>
</comment>
<proteinExistence type="predicted"/>
<evidence type="ECO:0000259" key="7">
    <source>
        <dbReference type="Pfam" id="PF10566"/>
    </source>
</evidence>
<dbReference type="GO" id="GO:0016798">
    <property type="term" value="F:hydrolase activity, acting on glycosyl bonds"/>
    <property type="evidence" value="ECO:0007669"/>
    <property type="project" value="UniProtKB-KW"/>
</dbReference>
<dbReference type="InterPro" id="IPR013780">
    <property type="entry name" value="Glyco_hydro_b"/>
</dbReference>
<dbReference type="InterPro" id="IPR052720">
    <property type="entry name" value="Glycosyl_hydrolase_97"/>
</dbReference>
<organism evidence="10 11">
    <name type="scientific">Bacteroides acidifaciens</name>
    <dbReference type="NCBI Taxonomy" id="85831"/>
    <lineage>
        <taxon>Bacteria</taxon>
        <taxon>Pseudomonadati</taxon>
        <taxon>Bacteroidota</taxon>
        <taxon>Bacteroidia</taxon>
        <taxon>Bacteroidales</taxon>
        <taxon>Bacteroidaceae</taxon>
        <taxon>Bacteroides</taxon>
    </lineage>
</organism>
<reference evidence="10 11" key="1">
    <citation type="submission" date="2019-04" db="EMBL/GenBank/DDBJ databases">
        <title>Microbes associate with the intestines of laboratory mice.</title>
        <authorList>
            <person name="Navarre W."/>
            <person name="Wong E."/>
            <person name="Huang K."/>
            <person name="Tropini C."/>
            <person name="Ng K."/>
            <person name="Yu B."/>
        </authorList>
    </citation>
    <scope>NUCLEOTIDE SEQUENCE [LARGE SCALE GENOMIC DNA]</scope>
    <source>
        <strain evidence="10 11">NM70_E10</strain>
    </source>
</reference>
<dbReference type="PANTHER" id="PTHR35803:SF2">
    <property type="entry name" value="RETAINING ALPHA-GALACTOSIDASE"/>
    <property type="match status" value="1"/>
</dbReference>
<comment type="caution">
    <text evidence="10">The sequence shown here is derived from an EMBL/GenBank/DDBJ whole genome shotgun (WGS) entry which is preliminary data.</text>
</comment>
<evidence type="ECO:0000256" key="4">
    <source>
        <dbReference type="ARBA" id="ARBA00022837"/>
    </source>
</evidence>
<evidence type="ECO:0000313" key="11">
    <source>
        <dbReference type="Proteomes" id="UP000305751"/>
    </source>
</evidence>
<dbReference type="RefSeq" id="WP_136013602.1">
    <property type="nucleotide sequence ID" value="NZ_CAEUHO010000005.1"/>
</dbReference>
<dbReference type="PANTHER" id="PTHR35803">
    <property type="entry name" value="GLUCAN 1,4-ALPHA-GLUCOSIDASE SUSB-RELATED"/>
    <property type="match status" value="1"/>
</dbReference>
<accession>A0A4S2B122</accession>
<dbReference type="Gene3D" id="2.60.40.1180">
    <property type="entry name" value="Golgi alpha-mannosidase II"/>
    <property type="match status" value="1"/>
</dbReference>
<dbReference type="Gene3D" id="3.20.20.70">
    <property type="entry name" value="Aldolase class I"/>
    <property type="match status" value="1"/>
</dbReference>
<feature type="signal peptide" evidence="6">
    <location>
        <begin position="1"/>
        <end position="19"/>
    </location>
</feature>
<protein>
    <submittedName>
        <fullName evidence="10">Glycoside hydrolase family 97 protein</fullName>
    </submittedName>
</protein>
<evidence type="ECO:0000256" key="3">
    <source>
        <dbReference type="ARBA" id="ARBA00022801"/>
    </source>
</evidence>
<sequence>MKKACFLLALLTVCLSGFSREYVLLSPDGALRVVISDELEYTVSYGGKKIYTGVTALTLDNGKTLAKARSPKLKSVDTLVSSPFYRNTSVADKYNGMTLHVDKDWTVEFRAYDDGIAYHWVYGGRKSVNIVDETVRYTFAEDFDTFTPYVRDYWDGDFEKQFHNSFESIYQELPISHLSDTHLAFLPVAVDARDVKMLITESDIAGYPGLYLLHDKGTTIKGVHPRCPKSEHAGGYLGMQSVVSEREDYIAAITGARGLPWRMAIISPDDKGLAASQLTYLLASPSRIADISWIKPGKAAWDWWNSWDLTGVDFEAGVNQNTYKYYIDFAAKNGIEYVILDDGWSVPNCGDLFSVVPELDLPELIRYAEGKGVGIILWAMYLPFEKDLEKVCRHYSRMGVKGFKIDFFDRNDQKMTAFLDHAAEVAARYHLILDYHGTYMPAGINRKWPNVLNTEGVSGQEVMRAVTRERDQMRYDVLIPFIRQAGGPMDYTQGAMRNSTYQDFVPVERHAGSQGTRCHQLALYAIFDSPLNMLCDTPINYEREQECTDYIAAIPTVWDETVVLDGELGEYIVTARRKGDDWFIGGITNWTPRDITIDLSFLHVEDYVGDWYIDGCNAHRNATDYKRVKEDITAKKTIHLAPGGGFAVRITKK</sequence>
<dbReference type="AlphaFoldDB" id="A0A4S2B122"/>
<dbReference type="Pfam" id="PF10566">
    <property type="entry name" value="Glyco_hydro_97"/>
    <property type="match status" value="1"/>
</dbReference>
<dbReference type="InterPro" id="IPR029483">
    <property type="entry name" value="GH97_C"/>
</dbReference>
<dbReference type="GO" id="GO:0030246">
    <property type="term" value="F:carbohydrate binding"/>
    <property type="evidence" value="ECO:0007669"/>
    <property type="project" value="InterPro"/>
</dbReference>
<evidence type="ECO:0000256" key="6">
    <source>
        <dbReference type="SAM" id="SignalP"/>
    </source>
</evidence>
<dbReference type="EMBL" id="SRZA01000005">
    <property type="protein sequence ID" value="TGY07688.1"/>
    <property type="molecule type" value="Genomic_DNA"/>
</dbReference>
<evidence type="ECO:0000259" key="9">
    <source>
        <dbReference type="Pfam" id="PF14509"/>
    </source>
</evidence>
<dbReference type="InterPro" id="IPR019563">
    <property type="entry name" value="GH97_catalytic"/>
</dbReference>
<feature type="domain" description="Glycosyl-hydrolase 97 catalytic" evidence="7">
    <location>
        <begin position="303"/>
        <end position="457"/>
    </location>
</feature>
<evidence type="ECO:0000256" key="5">
    <source>
        <dbReference type="ARBA" id="ARBA00023295"/>
    </source>
</evidence>
<evidence type="ECO:0000259" key="8">
    <source>
        <dbReference type="Pfam" id="PF14508"/>
    </source>
</evidence>
<evidence type="ECO:0000256" key="2">
    <source>
        <dbReference type="ARBA" id="ARBA00011245"/>
    </source>
</evidence>
<dbReference type="Proteomes" id="UP000305751">
    <property type="component" value="Unassembled WGS sequence"/>
</dbReference>
<dbReference type="InterPro" id="IPR029486">
    <property type="entry name" value="GH97_N"/>
</dbReference>